<dbReference type="FunFam" id="2.20.25.80:FF:000009">
    <property type="entry name" value="WRKY transcription factor 53"/>
    <property type="match status" value="1"/>
</dbReference>
<evidence type="ECO:0000256" key="4">
    <source>
        <dbReference type="ARBA" id="ARBA00023163"/>
    </source>
</evidence>
<accession>A0ABD3IH53</accession>
<evidence type="ECO:0000313" key="9">
    <source>
        <dbReference type="EMBL" id="KAL3714265.1"/>
    </source>
</evidence>
<gene>
    <name evidence="9" type="ORF">ACJRO7_006232</name>
</gene>
<feature type="region of interest" description="Disordered" evidence="7">
    <location>
        <begin position="71"/>
        <end position="117"/>
    </location>
</feature>
<dbReference type="Gene3D" id="2.20.25.80">
    <property type="entry name" value="WRKY domain"/>
    <property type="match status" value="1"/>
</dbReference>
<dbReference type="InterPro" id="IPR044810">
    <property type="entry name" value="WRKY_plant"/>
</dbReference>
<evidence type="ECO:0000256" key="3">
    <source>
        <dbReference type="ARBA" id="ARBA00023125"/>
    </source>
</evidence>
<dbReference type="AlphaFoldDB" id="A0ABD3IH53"/>
<dbReference type="GO" id="GO:0009751">
    <property type="term" value="P:response to salicylic acid"/>
    <property type="evidence" value="ECO:0007669"/>
    <property type="project" value="UniProtKB-ARBA"/>
</dbReference>
<dbReference type="GO" id="GO:0005634">
    <property type="term" value="C:nucleus"/>
    <property type="evidence" value="ECO:0007669"/>
    <property type="project" value="UniProtKB-SubCell"/>
</dbReference>
<dbReference type="PANTHER" id="PTHR32096">
    <property type="entry name" value="WRKY TRANSCRIPTION FACTOR 30-RELATED-RELATED"/>
    <property type="match status" value="1"/>
</dbReference>
<keyword evidence="5" id="KW-0539">Nucleus</keyword>
<evidence type="ECO:0000259" key="8">
    <source>
        <dbReference type="PROSITE" id="PS50811"/>
    </source>
</evidence>
<evidence type="ECO:0000256" key="6">
    <source>
        <dbReference type="ARBA" id="ARBA00060850"/>
    </source>
</evidence>
<keyword evidence="4" id="KW-0804">Transcription</keyword>
<evidence type="ECO:0000256" key="5">
    <source>
        <dbReference type="ARBA" id="ARBA00023242"/>
    </source>
</evidence>
<dbReference type="GO" id="GO:0010150">
    <property type="term" value="P:leaf senescence"/>
    <property type="evidence" value="ECO:0007669"/>
    <property type="project" value="UniProtKB-ARBA"/>
</dbReference>
<keyword evidence="3" id="KW-0238">DNA-binding</keyword>
<evidence type="ECO:0000256" key="2">
    <source>
        <dbReference type="ARBA" id="ARBA00023015"/>
    </source>
</evidence>
<keyword evidence="2" id="KW-0805">Transcription regulation</keyword>
<comment type="similarity">
    <text evidence="6">Belongs to the WRKY group III family.</text>
</comment>
<dbReference type="Proteomes" id="UP001634007">
    <property type="component" value="Unassembled WGS sequence"/>
</dbReference>
<evidence type="ECO:0000313" key="10">
    <source>
        <dbReference type="Proteomes" id="UP001634007"/>
    </source>
</evidence>
<dbReference type="GO" id="GO:0010193">
    <property type="term" value="P:response to ozone"/>
    <property type="evidence" value="ECO:0007669"/>
    <property type="project" value="UniProtKB-ARBA"/>
</dbReference>
<comment type="caution">
    <text evidence="9">The sequence shown here is derived from an EMBL/GenBank/DDBJ whole genome shotgun (WGS) entry which is preliminary data.</text>
</comment>
<keyword evidence="10" id="KW-1185">Reference proteome</keyword>
<evidence type="ECO:0000256" key="1">
    <source>
        <dbReference type="ARBA" id="ARBA00004123"/>
    </source>
</evidence>
<dbReference type="InterPro" id="IPR036576">
    <property type="entry name" value="WRKY_dom_sf"/>
</dbReference>
<dbReference type="GO" id="GO:0042542">
    <property type="term" value="P:response to hydrogen peroxide"/>
    <property type="evidence" value="ECO:0007669"/>
    <property type="project" value="UniProtKB-ARBA"/>
</dbReference>
<feature type="compositionally biased region" description="Basic residues" evidence="7">
    <location>
        <begin position="107"/>
        <end position="117"/>
    </location>
</feature>
<comment type="subcellular location">
    <subcellularLocation>
        <location evidence="1">Nucleus</location>
    </subcellularLocation>
</comment>
<dbReference type="PANTHER" id="PTHR32096:SF115">
    <property type="entry name" value="WRKY TRANSCRIPTION FACTOR 30-RELATED"/>
    <property type="match status" value="1"/>
</dbReference>
<organism evidence="9 10">
    <name type="scientific">Eucalyptus globulus</name>
    <name type="common">Tasmanian blue gum</name>
    <dbReference type="NCBI Taxonomy" id="34317"/>
    <lineage>
        <taxon>Eukaryota</taxon>
        <taxon>Viridiplantae</taxon>
        <taxon>Streptophyta</taxon>
        <taxon>Embryophyta</taxon>
        <taxon>Tracheophyta</taxon>
        <taxon>Spermatophyta</taxon>
        <taxon>Magnoliopsida</taxon>
        <taxon>eudicotyledons</taxon>
        <taxon>Gunneridae</taxon>
        <taxon>Pentapetalae</taxon>
        <taxon>rosids</taxon>
        <taxon>malvids</taxon>
        <taxon>Myrtales</taxon>
        <taxon>Myrtaceae</taxon>
        <taxon>Myrtoideae</taxon>
        <taxon>Eucalypteae</taxon>
        <taxon>Eucalyptus</taxon>
    </lineage>
</organism>
<proteinExistence type="inferred from homology"/>
<sequence>MENMGDWEKMTLLNELKQGRELTKQLQHQLHSAVSLLSSSSSSSHDQTQEMLIHRIMASYDKALSMLNVEPQAGGCPRRASESPPSLGGSPMSGGDSDRDLNDGSTPRKRKVMQQWKKRVRVAPGTGLEGPLDDGFSWRKYGQKDILGAKYPRGYYRCTHRNVQGCLATKQVQRSDDDPTIFEVTYRGRHTCNQHPAAVISPSLPPENQTDFNASVNATPLQSVQSQHQQNQTGPQDIAFDFREGLAIATQNLDSNNGNHNPSSSMFIFPSTPENIFGVMNSNSNFSSNPDFLSVSTSGTDCFSVPPARLDSFQAGPSFGAPESELAMIVSAVASGNNPQANARSDSDLPLHGMEFANENIAFDSTEFFP</sequence>
<name>A0ABD3IH53_EUCGL</name>
<reference evidence="9 10" key="1">
    <citation type="submission" date="2024-11" db="EMBL/GenBank/DDBJ databases">
        <title>Chromosome-level genome assembly of Eucalyptus globulus Labill. provides insights into its genome evolution.</title>
        <authorList>
            <person name="Li X."/>
        </authorList>
    </citation>
    <scope>NUCLEOTIDE SEQUENCE [LARGE SCALE GENOMIC DNA]</scope>
    <source>
        <strain evidence="9">CL2024</strain>
        <tissue evidence="9">Fresh tender leaves</tissue>
    </source>
</reference>
<dbReference type="SMART" id="SM00774">
    <property type="entry name" value="WRKY"/>
    <property type="match status" value="1"/>
</dbReference>
<feature type="domain" description="WRKY" evidence="8">
    <location>
        <begin position="127"/>
        <end position="190"/>
    </location>
</feature>
<dbReference type="EMBL" id="JBJKBG010000011">
    <property type="protein sequence ID" value="KAL3714265.1"/>
    <property type="molecule type" value="Genomic_DNA"/>
</dbReference>
<dbReference type="Pfam" id="PF03106">
    <property type="entry name" value="WRKY"/>
    <property type="match status" value="1"/>
</dbReference>
<dbReference type="GO" id="GO:0003677">
    <property type="term" value="F:DNA binding"/>
    <property type="evidence" value="ECO:0007669"/>
    <property type="project" value="UniProtKB-KW"/>
</dbReference>
<dbReference type="SUPFAM" id="SSF118290">
    <property type="entry name" value="WRKY DNA-binding domain"/>
    <property type="match status" value="1"/>
</dbReference>
<dbReference type="InterPro" id="IPR003657">
    <property type="entry name" value="WRKY_dom"/>
</dbReference>
<evidence type="ECO:0000256" key="7">
    <source>
        <dbReference type="SAM" id="MobiDB-lite"/>
    </source>
</evidence>
<dbReference type="PROSITE" id="PS50811">
    <property type="entry name" value="WRKY"/>
    <property type="match status" value="1"/>
</dbReference>
<feature type="compositionally biased region" description="Low complexity" evidence="7">
    <location>
        <begin position="82"/>
        <end position="95"/>
    </location>
</feature>
<protein>
    <recommendedName>
        <fullName evidence="8">WRKY domain-containing protein</fullName>
    </recommendedName>
</protein>